<evidence type="ECO:0000313" key="14">
    <source>
        <dbReference type="WBParaSite" id="PSU_v2.g16070.t1"/>
    </source>
</evidence>
<feature type="region of interest" description="Disordered" evidence="11">
    <location>
        <begin position="220"/>
        <end position="305"/>
    </location>
</feature>
<dbReference type="GO" id="GO:0016560">
    <property type="term" value="P:protein import into peroxisome matrix, docking"/>
    <property type="evidence" value="ECO:0007669"/>
    <property type="project" value="UniProtKB-UniRule"/>
</dbReference>
<feature type="compositionally biased region" description="Acidic residues" evidence="11">
    <location>
        <begin position="283"/>
        <end position="298"/>
    </location>
</feature>
<dbReference type="InterPro" id="IPR006785">
    <property type="entry name" value="Pex14_N"/>
</dbReference>
<dbReference type="PANTHER" id="PTHR23058">
    <property type="entry name" value="PEROXISOMAL MEMBRANE PROTEIN PEX14"/>
    <property type="match status" value="1"/>
</dbReference>
<keyword evidence="3 10" id="KW-0653">Protein transport</keyword>
<organism evidence="13 14">
    <name type="scientific">Panagrolaimus superbus</name>
    <dbReference type="NCBI Taxonomy" id="310955"/>
    <lineage>
        <taxon>Eukaryota</taxon>
        <taxon>Metazoa</taxon>
        <taxon>Ecdysozoa</taxon>
        <taxon>Nematoda</taxon>
        <taxon>Chromadorea</taxon>
        <taxon>Rhabditida</taxon>
        <taxon>Tylenchina</taxon>
        <taxon>Panagrolaimomorpha</taxon>
        <taxon>Panagrolaimoidea</taxon>
        <taxon>Panagrolaimidae</taxon>
        <taxon>Panagrolaimus</taxon>
    </lineage>
</organism>
<evidence type="ECO:0000256" key="10">
    <source>
        <dbReference type="RuleBase" id="RU367032"/>
    </source>
</evidence>
<dbReference type="GO" id="GO:0005778">
    <property type="term" value="C:peroxisomal membrane"/>
    <property type="evidence" value="ECO:0007669"/>
    <property type="project" value="UniProtKB-SubCell"/>
</dbReference>
<evidence type="ECO:0000313" key="13">
    <source>
        <dbReference type="Proteomes" id="UP000887577"/>
    </source>
</evidence>
<dbReference type="Gene3D" id="1.10.10.10">
    <property type="entry name" value="Winged helix-like DNA-binding domain superfamily/Winged helix DNA-binding domain"/>
    <property type="match status" value="1"/>
</dbReference>
<comment type="subcellular location">
    <subcellularLocation>
        <location evidence="9 10">Peroxisome membrane</location>
    </subcellularLocation>
</comment>
<dbReference type="PANTHER" id="PTHR23058:SF0">
    <property type="entry name" value="PEROXISOMAL MEMBRANE PROTEIN PEX14"/>
    <property type="match status" value="1"/>
</dbReference>
<accession>A0A914Y786</accession>
<dbReference type="GO" id="GO:1990429">
    <property type="term" value="C:peroxisomal importomer complex"/>
    <property type="evidence" value="ECO:0007669"/>
    <property type="project" value="TreeGrafter"/>
</dbReference>
<reference evidence="14" key="1">
    <citation type="submission" date="2022-11" db="UniProtKB">
        <authorList>
            <consortium name="WormBaseParasite"/>
        </authorList>
    </citation>
    <scope>IDENTIFICATION</scope>
</reference>
<evidence type="ECO:0000256" key="11">
    <source>
        <dbReference type="SAM" id="MobiDB-lite"/>
    </source>
</evidence>
<comment type="function">
    <text evidence="10">Component of the PEX13-PEX14 docking complex, a translocon channel that specifically mediates the import of peroxisomal cargo proteins bound to PEX5 receptor. The PEX13-PEX14 docking complex forms a large import pore which can be opened to a diameter of about 9 nm. Mechanistically, PEX5 receptor along with cargo proteins associates with the PEX14 subunit of the PEX13-PEX14 docking complex in the cytosol, leading to the insertion of the receptor into the organelle membrane with the concomitant translocation of the cargo into the peroxisome matrix.</text>
</comment>
<keyword evidence="13" id="KW-1185">Reference proteome</keyword>
<evidence type="ECO:0000256" key="7">
    <source>
        <dbReference type="ARBA" id="ARBA00029502"/>
    </source>
</evidence>
<evidence type="ECO:0000256" key="3">
    <source>
        <dbReference type="ARBA" id="ARBA00022927"/>
    </source>
</evidence>
<feature type="region of interest" description="Disordered" evidence="11">
    <location>
        <begin position="1"/>
        <end position="29"/>
    </location>
</feature>
<keyword evidence="5 10" id="KW-0472">Membrane</keyword>
<dbReference type="AlphaFoldDB" id="A0A914Y786"/>
<dbReference type="GO" id="GO:0005102">
    <property type="term" value="F:signaling receptor binding"/>
    <property type="evidence" value="ECO:0007669"/>
    <property type="project" value="TreeGrafter"/>
</dbReference>
<keyword evidence="4" id="KW-0811">Translocation</keyword>
<feature type="compositionally biased region" description="Low complexity" evidence="11">
    <location>
        <begin position="1"/>
        <end position="19"/>
    </location>
</feature>
<evidence type="ECO:0000256" key="8">
    <source>
        <dbReference type="ARBA" id="ARBA00029691"/>
    </source>
</evidence>
<protein>
    <recommendedName>
        <fullName evidence="7 10">Peroxisomal membrane protein PEX14</fullName>
    </recommendedName>
    <alternativeName>
        <fullName evidence="8 10">Peroxin-14</fullName>
    </alternativeName>
</protein>
<evidence type="ECO:0000256" key="1">
    <source>
        <dbReference type="ARBA" id="ARBA00005443"/>
    </source>
</evidence>
<keyword evidence="6 10" id="KW-0576">Peroxisome</keyword>
<evidence type="ECO:0000256" key="5">
    <source>
        <dbReference type="ARBA" id="ARBA00023136"/>
    </source>
</evidence>
<proteinExistence type="inferred from homology"/>
<sequence>MPGDPTDSSTSFSDGCSSTANRSDMVEAARQFMSTPKVRNTPFNEQKKFLLEKGLTEAEIDEAVKMLPPPDPSTSTTTVLPYPPNQYPQQMYFQQPPPPQSFGGKLYSFTQSMVVIGGASYMAYKVMRTWVLPKFFNIPEPGNEKLEYLQNQVNDLQNSTKFIMDSVEQTLQTVSAQQEQLNRALLLMSNNNGGNKNNEMNKLQTDVSIIKSLLLNQNQFPAIPSSPTPSSTTTPTANSTTTTTNGVLKQPKTVRWQTNSIPSWQLAENGNNNHSNGKHQNGENEEEEDEKQEDEEFLEAQNYSV</sequence>
<evidence type="ECO:0000259" key="12">
    <source>
        <dbReference type="Pfam" id="PF04695"/>
    </source>
</evidence>
<evidence type="ECO:0000256" key="6">
    <source>
        <dbReference type="ARBA" id="ARBA00023140"/>
    </source>
</evidence>
<feature type="compositionally biased region" description="Low complexity" evidence="11">
    <location>
        <begin position="221"/>
        <end position="245"/>
    </location>
</feature>
<name>A0A914Y786_9BILA</name>
<feature type="domain" description="Peroxisome membrane anchor protein Pex14p N-terminal" evidence="12">
    <location>
        <begin position="22"/>
        <end position="64"/>
    </location>
</feature>
<dbReference type="Pfam" id="PF04695">
    <property type="entry name" value="Pex14_N"/>
    <property type="match status" value="1"/>
</dbReference>
<dbReference type="InterPro" id="IPR025655">
    <property type="entry name" value="PEX14"/>
</dbReference>
<dbReference type="Proteomes" id="UP000887577">
    <property type="component" value="Unplaced"/>
</dbReference>
<dbReference type="WBParaSite" id="PSU_v2.g16070.t1">
    <property type="protein sequence ID" value="PSU_v2.g16070.t1"/>
    <property type="gene ID" value="PSU_v2.g16070"/>
</dbReference>
<evidence type="ECO:0000256" key="9">
    <source>
        <dbReference type="ARBA" id="ARBA00046271"/>
    </source>
</evidence>
<evidence type="ECO:0000256" key="2">
    <source>
        <dbReference type="ARBA" id="ARBA00022448"/>
    </source>
</evidence>
<dbReference type="InterPro" id="IPR036388">
    <property type="entry name" value="WH-like_DNA-bd_sf"/>
</dbReference>
<comment type="similarity">
    <text evidence="1 10">Belongs to the peroxin-14 family.</text>
</comment>
<feature type="compositionally biased region" description="Polar residues" evidence="11">
    <location>
        <begin position="255"/>
        <end position="275"/>
    </location>
</feature>
<keyword evidence="2 10" id="KW-0813">Transport</keyword>
<evidence type="ECO:0000256" key="4">
    <source>
        <dbReference type="ARBA" id="ARBA00023010"/>
    </source>
</evidence>